<evidence type="ECO:0000256" key="3">
    <source>
        <dbReference type="SAM" id="MobiDB-lite"/>
    </source>
</evidence>
<protein>
    <submittedName>
        <fullName evidence="4">Uncharacterized protein</fullName>
    </submittedName>
</protein>
<dbReference type="InterPro" id="IPR051217">
    <property type="entry name" value="Insect_Cuticle_Struc_Prot"/>
</dbReference>
<evidence type="ECO:0000256" key="1">
    <source>
        <dbReference type="ARBA" id="ARBA00022460"/>
    </source>
</evidence>
<keyword evidence="5" id="KW-1185">Reference proteome</keyword>
<dbReference type="GO" id="GO:0031012">
    <property type="term" value="C:extracellular matrix"/>
    <property type="evidence" value="ECO:0007669"/>
    <property type="project" value="TreeGrafter"/>
</dbReference>
<dbReference type="Pfam" id="PF00379">
    <property type="entry name" value="Chitin_bind_4"/>
    <property type="match status" value="1"/>
</dbReference>
<evidence type="ECO:0000256" key="2">
    <source>
        <dbReference type="PROSITE-ProRule" id="PRU00497"/>
    </source>
</evidence>
<dbReference type="InterPro" id="IPR000618">
    <property type="entry name" value="Insect_cuticle"/>
</dbReference>
<dbReference type="PANTHER" id="PTHR12236:SF95">
    <property type="entry name" value="CUTICULAR PROTEIN 76BD, ISOFORM C-RELATED"/>
    <property type="match status" value="1"/>
</dbReference>
<dbReference type="GO" id="GO:0005615">
    <property type="term" value="C:extracellular space"/>
    <property type="evidence" value="ECO:0007669"/>
    <property type="project" value="TreeGrafter"/>
</dbReference>
<reference evidence="4" key="1">
    <citation type="journal article" date="2023" name="Insect Mol. Biol.">
        <title>Genome sequencing provides insights into the evolution of gene families encoding plant cell wall-degrading enzymes in longhorned beetles.</title>
        <authorList>
            <person name="Shin N.R."/>
            <person name="Okamura Y."/>
            <person name="Kirsch R."/>
            <person name="Pauchet Y."/>
        </authorList>
    </citation>
    <scope>NUCLEOTIDE SEQUENCE</scope>
    <source>
        <strain evidence="4">AMC_N1</strain>
    </source>
</reference>
<dbReference type="PROSITE" id="PS51155">
    <property type="entry name" value="CHIT_BIND_RR_2"/>
    <property type="match status" value="1"/>
</dbReference>
<evidence type="ECO:0000313" key="4">
    <source>
        <dbReference type="EMBL" id="KAJ8945690.1"/>
    </source>
</evidence>
<name>A0AAV8Y5H0_9CUCU</name>
<feature type="region of interest" description="Disordered" evidence="3">
    <location>
        <begin position="68"/>
        <end position="109"/>
    </location>
</feature>
<dbReference type="Proteomes" id="UP001162162">
    <property type="component" value="Unassembled WGS sequence"/>
</dbReference>
<sequence>MIGKDNAHYKFEYGVNDPNTQDVKSQQEQRDGHQVMGTYMLREPDGTTRVVRYKSGPNTGFEAVVEKTGQAQHPASYGGSGRSQGSPHSTGYQEIRREPVVPEVPAMWE</sequence>
<feature type="region of interest" description="Disordered" evidence="3">
    <location>
        <begin position="1"/>
        <end position="48"/>
    </location>
</feature>
<accession>A0AAV8Y5H0</accession>
<proteinExistence type="predicted"/>
<dbReference type="GO" id="GO:0042302">
    <property type="term" value="F:structural constituent of cuticle"/>
    <property type="evidence" value="ECO:0007669"/>
    <property type="project" value="UniProtKB-UniRule"/>
</dbReference>
<comment type="caution">
    <text evidence="4">The sequence shown here is derived from an EMBL/GenBank/DDBJ whole genome shotgun (WGS) entry which is preliminary data.</text>
</comment>
<dbReference type="EMBL" id="JAPWTK010000211">
    <property type="protein sequence ID" value="KAJ8945690.1"/>
    <property type="molecule type" value="Genomic_DNA"/>
</dbReference>
<feature type="compositionally biased region" description="Polar residues" evidence="3">
    <location>
        <begin position="83"/>
        <end position="92"/>
    </location>
</feature>
<dbReference type="AlphaFoldDB" id="A0AAV8Y5H0"/>
<keyword evidence="1 2" id="KW-0193">Cuticle</keyword>
<dbReference type="PANTHER" id="PTHR12236">
    <property type="entry name" value="STRUCTURAL CONTITUENT OF CUTICLE"/>
    <property type="match status" value="1"/>
</dbReference>
<evidence type="ECO:0000313" key="5">
    <source>
        <dbReference type="Proteomes" id="UP001162162"/>
    </source>
</evidence>
<gene>
    <name evidence="4" type="ORF">NQ318_012409</name>
</gene>
<feature type="compositionally biased region" description="Basic and acidic residues" evidence="3">
    <location>
        <begin position="1"/>
        <end position="11"/>
    </location>
</feature>
<organism evidence="4 5">
    <name type="scientific">Aromia moschata</name>
    <dbReference type="NCBI Taxonomy" id="1265417"/>
    <lineage>
        <taxon>Eukaryota</taxon>
        <taxon>Metazoa</taxon>
        <taxon>Ecdysozoa</taxon>
        <taxon>Arthropoda</taxon>
        <taxon>Hexapoda</taxon>
        <taxon>Insecta</taxon>
        <taxon>Pterygota</taxon>
        <taxon>Neoptera</taxon>
        <taxon>Endopterygota</taxon>
        <taxon>Coleoptera</taxon>
        <taxon>Polyphaga</taxon>
        <taxon>Cucujiformia</taxon>
        <taxon>Chrysomeloidea</taxon>
        <taxon>Cerambycidae</taxon>
        <taxon>Cerambycinae</taxon>
        <taxon>Callichromatini</taxon>
        <taxon>Aromia</taxon>
    </lineage>
</organism>